<gene>
    <name evidence="1" type="ORF">FA13DRAFT_1723722</name>
</gene>
<dbReference type="EMBL" id="QPFP01000001">
    <property type="protein sequence ID" value="TEB39511.1"/>
    <property type="molecule type" value="Genomic_DNA"/>
</dbReference>
<proteinExistence type="predicted"/>
<evidence type="ECO:0000313" key="2">
    <source>
        <dbReference type="Proteomes" id="UP000298030"/>
    </source>
</evidence>
<organism evidence="1 2">
    <name type="scientific">Coprinellus micaceus</name>
    <name type="common">Glistening ink-cap mushroom</name>
    <name type="synonym">Coprinus micaceus</name>
    <dbReference type="NCBI Taxonomy" id="71717"/>
    <lineage>
        <taxon>Eukaryota</taxon>
        <taxon>Fungi</taxon>
        <taxon>Dikarya</taxon>
        <taxon>Basidiomycota</taxon>
        <taxon>Agaricomycotina</taxon>
        <taxon>Agaricomycetes</taxon>
        <taxon>Agaricomycetidae</taxon>
        <taxon>Agaricales</taxon>
        <taxon>Agaricineae</taxon>
        <taxon>Psathyrellaceae</taxon>
        <taxon>Coprinellus</taxon>
    </lineage>
</organism>
<reference evidence="1 2" key="1">
    <citation type="journal article" date="2019" name="Nat. Ecol. Evol.">
        <title>Megaphylogeny resolves global patterns of mushroom evolution.</title>
        <authorList>
            <person name="Varga T."/>
            <person name="Krizsan K."/>
            <person name="Foldi C."/>
            <person name="Dima B."/>
            <person name="Sanchez-Garcia M."/>
            <person name="Sanchez-Ramirez S."/>
            <person name="Szollosi G.J."/>
            <person name="Szarkandi J.G."/>
            <person name="Papp V."/>
            <person name="Albert L."/>
            <person name="Andreopoulos W."/>
            <person name="Angelini C."/>
            <person name="Antonin V."/>
            <person name="Barry K.W."/>
            <person name="Bougher N.L."/>
            <person name="Buchanan P."/>
            <person name="Buyck B."/>
            <person name="Bense V."/>
            <person name="Catcheside P."/>
            <person name="Chovatia M."/>
            <person name="Cooper J."/>
            <person name="Damon W."/>
            <person name="Desjardin D."/>
            <person name="Finy P."/>
            <person name="Geml J."/>
            <person name="Haridas S."/>
            <person name="Hughes K."/>
            <person name="Justo A."/>
            <person name="Karasinski D."/>
            <person name="Kautmanova I."/>
            <person name="Kiss B."/>
            <person name="Kocsube S."/>
            <person name="Kotiranta H."/>
            <person name="LaButti K.M."/>
            <person name="Lechner B.E."/>
            <person name="Liimatainen K."/>
            <person name="Lipzen A."/>
            <person name="Lukacs Z."/>
            <person name="Mihaltcheva S."/>
            <person name="Morgado L.N."/>
            <person name="Niskanen T."/>
            <person name="Noordeloos M.E."/>
            <person name="Ohm R.A."/>
            <person name="Ortiz-Santana B."/>
            <person name="Ovrebo C."/>
            <person name="Racz N."/>
            <person name="Riley R."/>
            <person name="Savchenko A."/>
            <person name="Shiryaev A."/>
            <person name="Soop K."/>
            <person name="Spirin V."/>
            <person name="Szebenyi C."/>
            <person name="Tomsovsky M."/>
            <person name="Tulloss R.E."/>
            <person name="Uehling J."/>
            <person name="Grigoriev I.V."/>
            <person name="Vagvolgyi C."/>
            <person name="Papp T."/>
            <person name="Martin F.M."/>
            <person name="Miettinen O."/>
            <person name="Hibbett D.S."/>
            <person name="Nagy L.G."/>
        </authorList>
    </citation>
    <scope>NUCLEOTIDE SEQUENCE [LARGE SCALE GENOMIC DNA]</scope>
    <source>
        <strain evidence="1 2">FP101781</strain>
    </source>
</reference>
<name>A0A4Y7TZS7_COPMI</name>
<accession>A0A4Y7TZS7</accession>
<keyword evidence="2" id="KW-1185">Reference proteome</keyword>
<sequence>MMPAQPCCPFTITYHYVSQQGTLQYGRPICTITRPAIMKLGAWRYTQTTWRHGVHMYRDAHLHPVSPHLVGHSVASLHPGRCIGSETFWDSIMIGKRKSNDSSSAWAYLMVRGVWSSAASSPLSSRRCLLGLALGYMFSSNGSLPQWR</sequence>
<comment type="caution">
    <text evidence="1">The sequence shown here is derived from an EMBL/GenBank/DDBJ whole genome shotgun (WGS) entry which is preliminary data.</text>
</comment>
<evidence type="ECO:0000313" key="1">
    <source>
        <dbReference type="EMBL" id="TEB39511.1"/>
    </source>
</evidence>
<dbReference type="AlphaFoldDB" id="A0A4Y7TZS7"/>
<protein>
    <submittedName>
        <fullName evidence="1">Uncharacterized protein</fullName>
    </submittedName>
</protein>
<dbReference type="Proteomes" id="UP000298030">
    <property type="component" value="Unassembled WGS sequence"/>
</dbReference>